<dbReference type="InterPro" id="IPR036869">
    <property type="entry name" value="J_dom_sf"/>
</dbReference>
<feature type="region of interest" description="Disordered" evidence="6">
    <location>
        <begin position="42"/>
        <end position="61"/>
    </location>
</feature>
<dbReference type="Gene3D" id="2.60.260.20">
    <property type="entry name" value="Urease metallochaperone UreE, N-terminal domain"/>
    <property type="match status" value="2"/>
</dbReference>
<dbReference type="Gene3D" id="2.10.230.10">
    <property type="entry name" value="Heat shock protein DnaJ, cysteine-rich domain"/>
    <property type="match status" value="1"/>
</dbReference>
<reference evidence="9 10" key="1">
    <citation type="submission" date="2023-03" db="EMBL/GenBank/DDBJ databases">
        <title>WGS of Gossypium arboreum.</title>
        <authorList>
            <person name="Yu D."/>
        </authorList>
    </citation>
    <scope>NUCLEOTIDE SEQUENCE [LARGE SCALE GENOMIC DNA]</scope>
    <source>
        <tissue evidence="9">Leaf</tissue>
    </source>
</reference>
<dbReference type="SUPFAM" id="SSF53474">
    <property type="entry name" value="alpha/beta-Hydrolases"/>
    <property type="match status" value="1"/>
</dbReference>
<evidence type="ECO:0000256" key="4">
    <source>
        <dbReference type="ARBA" id="ARBA00022833"/>
    </source>
</evidence>
<dbReference type="InterPro" id="IPR001305">
    <property type="entry name" value="HSP_DnaJ_Cys-rich_dom"/>
</dbReference>
<dbReference type="InterPro" id="IPR029058">
    <property type="entry name" value="AB_hydrolase_fold"/>
</dbReference>
<evidence type="ECO:0000313" key="10">
    <source>
        <dbReference type="Proteomes" id="UP001358586"/>
    </source>
</evidence>
<dbReference type="Gene3D" id="3.40.50.1820">
    <property type="entry name" value="alpha/beta hydrolase"/>
    <property type="match status" value="1"/>
</dbReference>
<dbReference type="InterPro" id="IPR000073">
    <property type="entry name" value="AB_hydrolase_1"/>
</dbReference>
<dbReference type="SUPFAM" id="SSF57938">
    <property type="entry name" value="DnaJ/Hsp40 cysteine-rich domain"/>
    <property type="match status" value="1"/>
</dbReference>
<evidence type="ECO:0000256" key="2">
    <source>
        <dbReference type="ARBA" id="ARBA00022737"/>
    </source>
</evidence>
<feature type="domain" description="J" evidence="7">
    <location>
        <begin position="467"/>
        <end position="531"/>
    </location>
</feature>
<dbReference type="InterPro" id="IPR008971">
    <property type="entry name" value="HSP40/DnaJ_pept-bd"/>
</dbReference>
<keyword evidence="1 5" id="KW-0479">Metal-binding</keyword>
<dbReference type="Pfam" id="PF00684">
    <property type="entry name" value="DnaJ_CXXCXGXG"/>
    <property type="match status" value="1"/>
</dbReference>
<keyword evidence="2" id="KW-0677">Repeat</keyword>
<sequence>MQIMSKLRGTLHYMRTLGFKHICRSSPTDGFRRLSSALNHPDRTPSVGYGVTGQTESSSRSITLPPLNHQRPIIVGHLNAAIVAVGTTVSGDAESSEGCSSGIKFRVLQATSGNREESENRACLRSIRTDLGEGTVMHCWVPKSHNASKPNLLLVHGFGANAMWQYGEHLRHFTSRFNVYVPDLIFFGESYTTRSERTESFQAQSLMKLMEAHGVPRMSLVGISYGGFVGYSMAAQFPEKMEKLVLCCAGVCLEEKDLEEGLFNVSDLNEALSILLPQTPERLRDLIKFSFVKPIGKWVPSFFLSDFIDVMCTDHLKEKRELLVAILKDRKLSNIPKITQSVLIIWGEEDKIFPLELGYRLKRHVGEEAKIVVIKNAGHAVNIENMATAIPCGNTVVTGLGPRLLSSLNTNKWRISQARVSTEIEALSFSSSSIFPQNLTHLLFNSWSPKIPCHHLARRLIVKAARDYYSILGVSKNASKSDIKSAYRKLARNYHPDVNKEAGAERKFKEISEAYEVLSDDEKRSIYDRYGKDGLKGSTMDMGDFTNPFDLFSSFFDMDIRNRGARNMAADGEDLICNLVLTFKEAVFGVEKEIDVSRLDNCTTCDGSGAKSGTKAYTCTTCGGQGQVVSSSRTPLGVFQQVMTCSACSGTGETFTPCDKCGGDGRERKSKKISLKVPAGVDSGCRLRVRSEGNAGKRGGAPGDLFVVIEVIPDPVLKRDDTNILYTCKISYIDAILGTTVKVPTVDGSADLKIPAGIQPGTTLVMSKKGVPLLNKGRMRGDQLVRVQVEIPRQLSDEERRLVEELANLKKTKTLNGSRR</sequence>
<evidence type="ECO:0000259" key="8">
    <source>
        <dbReference type="PROSITE" id="PS51188"/>
    </source>
</evidence>
<dbReference type="CDD" id="cd10747">
    <property type="entry name" value="DnaJ_C"/>
    <property type="match status" value="1"/>
</dbReference>
<evidence type="ECO:0008006" key="11">
    <source>
        <dbReference type="Google" id="ProtNLM"/>
    </source>
</evidence>
<dbReference type="Pfam" id="PF01556">
    <property type="entry name" value="DnaJ_C"/>
    <property type="match status" value="1"/>
</dbReference>
<comment type="caution">
    <text evidence="9">The sequence shown here is derived from an EMBL/GenBank/DDBJ whole genome shotgun (WGS) entry which is preliminary data.</text>
</comment>
<dbReference type="PROSITE" id="PS50076">
    <property type="entry name" value="DNAJ_2"/>
    <property type="match status" value="1"/>
</dbReference>
<dbReference type="InterPro" id="IPR036410">
    <property type="entry name" value="HSP_DnaJ_Cys-rich_dom_sf"/>
</dbReference>
<evidence type="ECO:0000256" key="1">
    <source>
        <dbReference type="ARBA" id="ARBA00022723"/>
    </source>
</evidence>
<dbReference type="NCBIfam" id="NF008035">
    <property type="entry name" value="PRK10767.1"/>
    <property type="match status" value="1"/>
</dbReference>
<keyword evidence="3 5" id="KW-0863">Zinc-finger</keyword>
<evidence type="ECO:0000256" key="3">
    <source>
        <dbReference type="ARBA" id="ARBA00022771"/>
    </source>
</evidence>
<dbReference type="CDD" id="cd10719">
    <property type="entry name" value="DnaJ_zf"/>
    <property type="match status" value="1"/>
</dbReference>
<dbReference type="SUPFAM" id="SSF49493">
    <property type="entry name" value="HSP40/DnaJ peptide-binding domain"/>
    <property type="match status" value="2"/>
</dbReference>
<dbReference type="PANTHER" id="PTHR43096">
    <property type="entry name" value="DNAJ HOMOLOG 1, MITOCHONDRIAL-RELATED"/>
    <property type="match status" value="1"/>
</dbReference>
<dbReference type="Pfam" id="PF00226">
    <property type="entry name" value="DnaJ"/>
    <property type="match status" value="1"/>
</dbReference>
<dbReference type="PRINTS" id="PR00111">
    <property type="entry name" value="ABHYDROLASE"/>
</dbReference>
<proteinExistence type="inferred from homology"/>
<dbReference type="Pfam" id="PF00561">
    <property type="entry name" value="Abhydrolase_1"/>
    <property type="match status" value="1"/>
</dbReference>
<evidence type="ECO:0000256" key="5">
    <source>
        <dbReference type="PROSITE-ProRule" id="PRU00546"/>
    </source>
</evidence>
<dbReference type="PRINTS" id="PR00625">
    <property type="entry name" value="JDOMAIN"/>
</dbReference>
<protein>
    <recommendedName>
        <fullName evidence="11">Chaperone DnaJ</fullName>
    </recommendedName>
</protein>
<dbReference type="PANTHER" id="PTHR43096:SF38">
    <property type="entry name" value="CHAPERONE PROTEIN DNAJ A6, CHLOROPLASTIC-LIKE"/>
    <property type="match status" value="1"/>
</dbReference>
<dbReference type="InterPro" id="IPR002939">
    <property type="entry name" value="DnaJ_C"/>
</dbReference>
<dbReference type="Proteomes" id="UP001358586">
    <property type="component" value="Chromosome 12"/>
</dbReference>
<accession>A0ABR0MKP7</accession>
<dbReference type="HAMAP" id="MF_01152">
    <property type="entry name" value="DnaJ"/>
    <property type="match status" value="1"/>
</dbReference>
<evidence type="ECO:0000313" key="9">
    <source>
        <dbReference type="EMBL" id="KAK5774427.1"/>
    </source>
</evidence>
<feature type="zinc finger region" description="CR-type" evidence="5">
    <location>
        <begin position="589"/>
        <end position="670"/>
    </location>
</feature>
<dbReference type="EMBL" id="JARKNE010000012">
    <property type="protein sequence ID" value="KAK5774427.1"/>
    <property type="molecule type" value="Genomic_DNA"/>
</dbReference>
<keyword evidence="4 5" id="KW-0862">Zinc</keyword>
<dbReference type="PROSITE" id="PS51188">
    <property type="entry name" value="ZF_CR"/>
    <property type="match status" value="1"/>
</dbReference>
<keyword evidence="10" id="KW-1185">Reference proteome</keyword>
<gene>
    <name evidence="9" type="ORF">PVK06_042282</name>
</gene>
<feature type="compositionally biased region" description="Polar residues" evidence="6">
    <location>
        <begin position="52"/>
        <end position="61"/>
    </location>
</feature>
<dbReference type="SMART" id="SM00271">
    <property type="entry name" value="DnaJ"/>
    <property type="match status" value="1"/>
</dbReference>
<dbReference type="SUPFAM" id="SSF46565">
    <property type="entry name" value="Chaperone J-domain"/>
    <property type="match status" value="1"/>
</dbReference>
<dbReference type="NCBIfam" id="TIGR02349">
    <property type="entry name" value="DnaJ_bact"/>
    <property type="match status" value="1"/>
</dbReference>
<dbReference type="InterPro" id="IPR018253">
    <property type="entry name" value="DnaJ_domain_CS"/>
</dbReference>
<dbReference type="Gene3D" id="1.10.287.110">
    <property type="entry name" value="DnaJ domain"/>
    <property type="match status" value="1"/>
</dbReference>
<dbReference type="InterPro" id="IPR001623">
    <property type="entry name" value="DnaJ_domain"/>
</dbReference>
<dbReference type="InterPro" id="IPR012724">
    <property type="entry name" value="DnaJ"/>
</dbReference>
<organism evidence="9 10">
    <name type="scientific">Gossypium arboreum</name>
    <name type="common">Tree cotton</name>
    <name type="synonym">Gossypium nanking</name>
    <dbReference type="NCBI Taxonomy" id="29729"/>
    <lineage>
        <taxon>Eukaryota</taxon>
        <taxon>Viridiplantae</taxon>
        <taxon>Streptophyta</taxon>
        <taxon>Embryophyta</taxon>
        <taxon>Tracheophyta</taxon>
        <taxon>Spermatophyta</taxon>
        <taxon>Magnoliopsida</taxon>
        <taxon>eudicotyledons</taxon>
        <taxon>Gunneridae</taxon>
        <taxon>Pentapetalae</taxon>
        <taxon>rosids</taxon>
        <taxon>malvids</taxon>
        <taxon>Malvales</taxon>
        <taxon>Malvaceae</taxon>
        <taxon>Malvoideae</taxon>
        <taxon>Gossypium</taxon>
    </lineage>
</organism>
<name>A0ABR0MKP7_GOSAR</name>
<dbReference type="CDD" id="cd06257">
    <property type="entry name" value="DnaJ"/>
    <property type="match status" value="1"/>
</dbReference>
<dbReference type="PROSITE" id="PS00636">
    <property type="entry name" value="DNAJ_1"/>
    <property type="match status" value="1"/>
</dbReference>
<evidence type="ECO:0000259" key="7">
    <source>
        <dbReference type="PROSITE" id="PS50076"/>
    </source>
</evidence>
<evidence type="ECO:0000256" key="6">
    <source>
        <dbReference type="SAM" id="MobiDB-lite"/>
    </source>
</evidence>
<feature type="domain" description="CR-type" evidence="8">
    <location>
        <begin position="589"/>
        <end position="670"/>
    </location>
</feature>